<comment type="caution">
    <text evidence="2">The sequence shown here is derived from an EMBL/GenBank/DDBJ whole genome shotgun (WGS) entry which is preliminary data.</text>
</comment>
<evidence type="ECO:0000313" key="2">
    <source>
        <dbReference type="EMBL" id="KGG80077.1"/>
    </source>
</evidence>
<proteinExistence type="inferred from homology"/>
<comment type="function">
    <text evidence="1">Could be involved in insertion of integral membrane proteins into the membrane.</text>
</comment>
<accession>A0A096BGT5</accession>
<dbReference type="PANTHER" id="PTHR33383:SF1">
    <property type="entry name" value="MEMBRANE PROTEIN INSERTION EFFICIENCY FACTOR-RELATED"/>
    <property type="match status" value="1"/>
</dbReference>
<dbReference type="EMBL" id="AZTB01000041">
    <property type="protein sequence ID" value="KGG80077.1"/>
    <property type="molecule type" value="Genomic_DNA"/>
</dbReference>
<gene>
    <name evidence="2" type="ORF">Y919_08305</name>
</gene>
<protein>
    <recommendedName>
        <fullName evidence="1">Putative membrane protein insertion efficiency factor</fullName>
    </recommendedName>
</protein>
<dbReference type="STRING" id="1156417.Y919_08305"/>
<dbReference type="AlphaFoldDB" id="A0A096BGT5"/>
<keyword evidence="1" id="KW-1003">Cell membrane</keyword>
<organism evidence="2 3">
    <name type="scientific">Caloranaerobacter azorensis H53214</name>
    <dbReference type="NCBI Taxonomy" id="1156417"/>
    <lineage>
        <taxon>Bacteria</taxon>
        <taxon>Bacillati</taxon>
        <taxon>Bacillota</taxon>
        <taxon>Tissierellia</taxon>
        <taxon>Tissierellales</taxon>
        <taxon>Thermohalobacteraceae</taxon>
        <taxon>Caloranaerobacter</taxon>
    </lineage>
</organism>
<dbReference type="HAMAP" id="MF_00386">
    <property type="entry name" value="UPF0161_YidD"/>
    <property type="match status" value="1"/>
</dbReference>
<dbReference type="PANTHER" id="PTHR33383">
    <property type="entry name" value="MEMBRANE PROTEIN INSERTION EFFICIENCY FACTOR-RELATED"/>
    <property type="match status" value="1"/>
</dbReference>
<keyword evidence="1" id="KW-0472">Membrane</keyword>
<reference evidence="2 3" key="1">
    <citation type="submission" date="2013-12" db="EMBL/GenBank/DDBJ databases">
        <title>Draft genome sequence of Caloranaerobacter sp. H53214.</title>
        <authorList>
            <person name="Jiang L.J."/>
            <person name="Shao Z.Z."/>
            <person name="Long M.N."/>
        </authorList>
    </citation>
    <scope>NUCLEOTIDE SEQUENCE [LARGE SCALE GENOMIC DNA]</scope>
    <source>
        <strain evidence="2 3">H53214</strain>
    </source>
</reference>
<dbReference type="Proteomes" id="UP000029622">
    <property type="component" value="Unassembled WGS sequence"/>
</dbReference>
<dbReference type="RefSeq" id="WP_035163918.1">
    <property type="nucleotide sequence ID" value="NZ_AZTB01000041.1"/>
</dbReference>
<comment type="similarity">
    <text evidence="1">Belongs to the UPF0161 family.</text>
</comment>
<dbReference type="InterPro" id="IPR002696">
    <property type="entry name" value="Membr_insert_effic_factor_YidD"/>
</dbReference>
<dbReference type="Pfam" id="PF01809">
    <property type="entry name" value="YidD"/>
    <property type="match status" value="1"/>
</dbReference>
<dbReference type="NCBIfam" id="TIGR00278">
    <property type="entry name" value="membrane protein insertion efficiency factor YidD"/>
    <property type="match status" value="1"/>
</dbReference>
<comment type="subcellular location">
    <subcellularLocation>
        <location evidence="1">Cell membrane</location>
        <topology evidence="1">Peripheral membrane protein</topology>
        <orientation evidence="1">Cytoplasmic side</orientation>
    </subcellularLocation>
</comment>
<name>A0A096BGT5_9FIRM</name>
<evidence type="ECO:0000256" key="1">
    <source>
        <dbReference type="HAMAP-Rule" id="MF_00386"/>
    </source>
</evidence>
<dbReference type="SMART" id="SM01234">
    <property type="entry name" value="Haemolytic"/>
    <property type="match status" value="1"/>
</dbReference>
<evidence type="ECO:0000313" key="3">
    <source>
        <dbReference type="Proteomes" id="UP000029622"/>
    </source>
</evidence>
<dbReference type="GO" id="GO:0005886">
    <property type="term" value="C:plasma membrane"/>
    <property type="evidence" value="ECO:0007669"/>
    <property type="project" value="UniProtKB-SubCell"/>
</dbReference>
<sequence>MKKLIIILIRGYQKFISPLKPRTCRFYPTCSEYSIKAIEKYGLIKGGFKSIKRIVRCNPLNPGGYDPLE</sequence>